<sequence length="331" mass="38484">MAIPMEQYFLKPELHMNKFGDGFCHVIRSKQEIGRNFNREEDMYEVEFDEQTDHNKPVILYAEYGSNKDIDELIMGLGREQRIRVCVQFSEPGDCYWFRFVGIVRNDSDIDEYTKPVIPKNAPWANLFNIQPKTQPDNHPKTQQQTQPKTKPDNHPKTQPDIQPKTQPDNHPKTQPDIPIQTPKTPDSQQPSTKQQQQYPQLIKPTNIKPQQSANSSNILYSPVILQSPTPALVSDEVKRLEDSHIICPLDKKTMTRPVQTPDGNIYNYNSLNRYIQYNKGLGPQSKYIDMNNIVFRDDLIQQIVNFVRQNPNHPCVRLSSIEDWKRQGIM</sequence>
<feature type="region of interest" description="Disordered" evidence="1">
    <location>
        <begin position="129"/>
        <end position="199"/>
    </location>
</feature>
<evidence type="ECO:0000256" key="1">
    <source>
        <dbReference type="SAM" id="MobiDB-lite"/>
    </source>
</evidence>
<dbReference type="EMBL" id="SNRW01005626">
    <property type="protein sequence ID" value="KAA6384700.1"/>
    <property type="molecule type" value="Genomic_DNA"/>
</dbReference>
<evidence type="ECO:0000313" key="2">
    <source>
        <dbReference type="EMBL" id="KAA6384700.1"/>
    </source>
</evidence>
<dbReference type="SUPFAM" id="SSF57850">
    <property type="entry name" value="RING/U-box"/>
    <property type="match status" value="1"/>
</dbReference>
<proteinExistence type="predicted"/>
<dbReference type="Proteomes" id="UP000324800">
    <property type="component" value="Unassembled WGS sequence"/>
</dbReference>
<comment type="caution">
    <text evidence="2">The sequence shown here is derived from an EMBL/GenBank/DDBJ whole genome shotgun (WGS) entry which is preliminary data.</text>
</comment>
<accession>A0A5J4VQE7</accession>
<feature type="compositionally biased region" description="Low complexity" evidence="1">
    <location>
        <begin position="188"/>
        <end position="199"/>
    </location>
</feature>
<name>A0A5J4VQE7_9EUKA</name>
<evidence type="ECO:0008006" key="4">
    <source>
        <dbReference type="Google" id="ProtNLM"/>
    </source>
</evidence>
<reference evidence="2 3" key="1">
    <citation type="submission" date="2019-03" db="EMBL/GenBank/DDBJ databases">
        <title>Single cell metagenomics reveals metabolic interactions within the superorganism composed of flagellate Streblomastix strix and complex community of Bacteroidetes bacteria on its surface.</title>
        <authorList>
            <person name="Treitli S.C."/>
            <person name="Kolisko M."/>
            <person name="Husnik F."/>
            <person name="Keeling P."/>
            <person name="Hampl V."/>
        </authorList>
    </citation>
    <scope>NUCLEOTIDE SEQUENCE [LARGE SCALE GENOMIC DNA]</scope>
    <source>
        <strain evidence="2">ST1C</strain>
    </source>
</reference>
<gene>
    <name evidence="2" type="ORF">EZS28_019773</name>
</gene>
<protein>
    <recommendedName>
        <fullName evidence="4">U-box domain-containing protein</fullName>
    </recommendedName>
</protein>
<dbReference type="AlphaFoldDB" id="A0A5J4VQE7"/>
<evidence type="ECO:0000313" key="3">
    <source>
        <dbReference type="Proteomes" id="UP000324800"/>
    </source>
</evidence>
<organism evidence="2 3">
    <name type="scientific">Streblomastix strix</name>
    <dbReference type="NCBI Taxonomy" id="222440"/>
    <lineage>
        <taxon>Eukaryota</taxon>
        <taxon>Metamonada</taxon>
        <taxon>Preaxostyla</taxon>
        <taxon>Oxymonadida</taxon>
        <taxon>Streblomastigidae</taxon>
        <taxon>Streblomastix</taxon>
    </lineage>
</organism>